<keyword evidence="2" id="KW-1185">Reference proteome</keyword>
<evidence type="ECO:0000313" key="2">
    <source>
        <dbReference type="Proteomes" id="UP001208689"/>
    </source>
</evidence>
<dbReference type="Gene3D" id="3.40.50.150">
    <property type="entry name" value="Vaccinia Virus protein VP39"/>
    <property type="match status" value="1"/>
</dbReference>
<sequence>MHRPLITGIIQNMAFKKCEFSKDDKLYIFGRNPELSLAEIISRFHVIGSTYKIKAMNKIGVVIEAPKHISISNCGAVLKRSKPLTTIHQPLNVQNIKKDLTDHIINEFFEEKGNWTISYYAKKMGPEEEYLYQTVQKIIKNSLKKAGVRKAFFFKGEKNNIVEPRRLWRKRVIQDGLEIIIWQNKGEFTLWQTEEVINIDEIAKRDSDRPHKRPLLLLGLALARSMINLVSIESNHHDRPIYDAFCGMGSIVSEAYHLGLQSLGSDIDGSCTTRSQENLRWISHLKPNRKKRGIFQEKNIFTMDVMTPDMDRLKNFNGSIVSEPNLLTPLKKYPTYAKANALLDTFEKNYRGYLAGIRKILPKNGICVLIFPQFHISTNERVGLNIIQLLGDFGFKMCEFSIDSYKYPAHFVHSWKDPIIERQIVVFKKV</sequence>
<evidence type="ECO:0000313" key="1">
    <source>
        <dbReference type="EMBL" id="UYP46224.1"/>
    </source>
</evidence>
<protein>
    <submittedName>
        <fullName evidence="1">Uncharacterized protein</fullName>
    </submittedName>
</protein>
<accession>A0ABY6HRU5</accession>
<dbReference type="InterPro" id="IPR029063">
    <property type="entry name" value="SAM-dependent_MTases_sf"/>
</dbReference>
<reference evidence="1" key="1">
    <citation type="submission" date="2022-09" db="EMBL/GenBank/DDBJ databases">
        <title>Actin cytoskeleton and complex cell architecture in an #Asgard archaeon.</title>
        <authorList>
            <person name="Ponce Toledo R.I."/>
            <person name="Schleper C."/>
            <person name="Rodrigues Oliveira T."/>
            <person name="Wollweber F."/>
            <person name="Xu J."/>
            <person name="Rittmann S."/>
            <person name="Klingl A."/>
            <person name="Pilhofer M."/>
        </authorList>
    </citation>
    <scope>NUCLEOTIDE SEQUENCE</scope>
    <source>
        <strain evidence="1">B-35</strain>
    </source>
</reference>
<name>A0ABY6HRU5_9ARCH</name>
<dbReference type="SUPFAM" id="SSF53335">
    <property type="entry name" value="S-adenosyl-L-methionine-dependent methyltransferases"/>
    <property type="match status" value="2"/>
</dbReference>
<proteinExistence type="predicted"/>
<dbReference type="EMBL" id="CP104013">
    <property type="protein sequence ID" value="UYP46224.1"/>
    <property type="molecule type" value="Genomic_DNA"/>
</dbReference>
<gene>
    <name evidence="1" type="ORF">NEF87_002509</name>
</gene>
<organism evidence="1 2">
    <name type="scientific">Candidatus Lokiarchaeum ossiferum</name>
    <dbReference type="NCBI Taxonomy" id="2951803"/>
    <lineage>
        <taxon>Archaea</taxon>
        <taxon>Promethearchaeati</taxon>
        <taxon>Promethearchaeota</taxon>
        <taxon>Promethearchaeia</taxon>
        <taxon>Promethearchaeales</taxon>
        <taxon>Promethearchaeaceae</taxon>
        <taxon>Candidatus Lokiarchaeum</taxon>
    </lineage>
</organism>
<dbReference type="Proteomes" id="UP001208689">
    <property type="component" value="Chromosome"/>
</dbReference>